<sequence length="119" mass="12816">MLRLIKLSSTKSTFIRRRHVVYLHGLNTGGQYRSWCLLRWALRIPKAAAFLTLGAGVEGGDGGNDIQEVKTGDMDESDDSVSNDMVFMPGGGVGNDDVAGNRMLVAACSVRVMTGVRQA</sequence>
<gene>
    <name evidence="2" type="ORF">INT43_002281</name>
</gene>
<accession>A0A8H7UP22</accession>
<protein>
    <submittedName>
        <fullName evidence="2">Uncharacterized protein</fullName>
    </submittedName>
</protein>
<reference evidence="2" key="1">
    <citation type="submission" date="2020-12" db="EMBL/GenBank/DDBJ databases">
        <title>Metabolic potential, ecology and presence of endohyphal bacteria is reflected in genomic diversity of Mucoromycotina.</title>
        <authorList>
            <person name="Muszewska A."/>
            <person name="Okrasinska A."/>
            <person name="Steczkiewicz K."/>
            <person name="Drgas O."/>
            <person name="Orlowska M."/>
            <person name="Perlinska-Lenart U."/>
            <person name="Aleksandrzak-Piekarczyk T."/>
            <person name="Szatraj K."/>
            <person name="Zielenkiewicz U."/>
            <person name="Pilsyk S."/>
            <person name="Malc E."/>
            <person name="Mieczkowski P."/>
            <person name="Kruszewska J.S."/>
            <person name="Biernat P."/>
            <person name="Pawlowska J."/>
        </authorList>
    </citation>
    <scope>NUCLEOTIDE SEQUENCE</scope>
    <source>
        <strain evidence="2">WA0000067209</strain>
    </source>
</reference>
<dbReference type="EMBL" id="JAEPQZ010000001">
    <property type="protein sequence ID" value="KAG2185844.1"/>
    <property type="molecule type" value="Genomic_DNA"/>
</dbReference>
<evidence type="ECO:0000256" key="1">
    <source>
        <dbReference type="SAM" id="MobiDB-lite"/>
    </source>
</evidence>
<dbReference type="Proteomes" id="UP000654370">
    <property type="component" value="Unassembled WGS sequence"/>
</dbReference>
<comment type="caution">
    <text evidence="2">The sequence shown here is derived from an EMBL/GenBank/DDBJ whole genome shotgun (WGS) entry which is preliminary data.</text>
</comment>
<evidence type="ECO:0000313" key="3">
    <source>
        <dbReference type="Proteomes" id="UP000654370"/>
    </source>
</evidence>
<organism evidence="2 3">
    <name type="scientific">Mortierella isabellina</name>
    <name type="common">Filamentous fungus</name>
    <name type="synonym">Umbelopsis isabellina</name>
    <dbReference type="NCBI Taxonomy" id="91625"/>
    <lineage>
        <taxon>Eukaryota</taxon>
        <taxon>Fungi</taxon>
        <taxon>Fungi incertae sedis</taxon>
        <taxon>Mucoromycota</taxon>
        <taxon>Mucoromycotina</taxon>
        <taxon>Umbelopsidomycetes</taxon>
        <taxon>Umbelopsidales</taxon>
        <taxon>Umbelopsidaceae</taxon>
        <taxon>Umbelopsis</taxon>
    </lineage>
</organism>
<name>A0A8H7UP22_MORIS</name>
<dbReference type="AlphaFoldDB" id="A0A8H7UP22"/>
<feature type="region of interest" description="Disordered" evidence="1">
    <location>
        <begin position="62"/>
        <end position="81"/>
    </location>
</feature>
<keyword evidence="3" id="KW-1185">Reference proteome</keyword>
<proteinExistence type="predicted"/>
<evidence type="ECO:0000313" key="2">
    <source>
        <dbReference type="EMBL" id="KAG2185844.1"/>
    </source>
</evidence>